<dbReference type="FunFam" id="3.90.950.10:FF:000001">
    <property type="entry name" value="dITP/XTP pyrophosphatase"/>
    <property type="match status" value="1"/>
</dbReference>
<dbReference type="Gene3D" id="3.90.950.10">
    <property type="match status" value="1"/>
</dbReference>
<dbReference type="GO" id="GO:0017111">
    <property type="term" value="F:ribonucleoside triphosphate phosphatase activity"/>
    <property type="evidence" value="ECO:0007669"/>
    <property type="project" value="InterPro"/>
</dbReference>
<feature type="binding site" evidence="10">
    <location>
        <position position="175"/>
    </location>
    <ligand>
        <name>substrate</name>
    </ligand>
</feature>
<keyword evidence="6 10" id="KW-0460">Magnesium</keyword>
<feature type="binding site" evidence="10">
    <location>
        <position position="67"/>
    </location>
    <ligand>
        <name>Mg(2+)</name>
        <dbReference type="ChEBI" id="CHEBI:18420"/>
    </ligand>
</feature>
<feature type="binding site" evidence="10">
    <location>
        <begin position="152"/>
        <end position="155"/>
    </location>
    <ligand>
        <name>substrate</name>
    </ligand>
</feature>
<dbReference type="AlphaFoldDB" id="E1R3Z4"/>
<dbReference type="GO" id="GO:0036220">
    <property type="term" value="F:ITP diphosphatase activity"/>
    <property type="evidence" value="ECO:0007669"/>
    <property type="project" value="UniProtKB-UniRule"/>
</dbReference>
<dbReference type="HOGENOM" id="CLU_082080_0_1_12"/>
<dbReference type="Proteomes" id="UP000002318">
    <property type="component" value="Chromosome"/>
</dbReference>
<feature type="binding site" evidence="10">
    <location>
        <position position="38"/>
    </location>
    <ligand>
        <name>Mg(2+)</name>
        <dbReference type="ChEBI" id="CHEBI:18420"/>
    </ligand>
</feature>
<keyword evidence="5 10" id="KW-0378">Hydrolase</keyword>
<dbReference type="GO" id="GO:0035870">
    <property type="term" value="F:dITP diphosphatase activity"/>
    <property type="evidence" value="ECO:0007669"/>
    <property type="project" value="UniProtKB-UniRule"/>
</dbReference>
<dbReference type="eggNOG" id="COG0127">
    <property type="taxonomic scope" value="Bacteria"/>
</dbReference>
<dbReference type="InterPro" id="IPR002637">
    <property type="entry name" value="RdgB/HAM1"/>
</dbReference>
<reference evidence="12 13" key="1">
    <citation type="journal article" date="2010" name="Stand. Genomic Sci.">
        <title>Complete genome sequence of Spirochaeta smaragdinae type strain (SEBR 4228).</title>
        <authorList>
            <person name="Mavromatis K."/>
            <person name="Yasawong M."/>
            <person name="Chertkov O."/>
            <person name="Lapidus A."/>
            <person name="Lucas S."/>
            <person name="Nolan M."/>
            <person name="Del Rio T.G."/>
            <person name="Tice H."/>
            <person name="Cheng J.F."/>
            <person name="Pitluck S."/>
            <person name="Liolios K."/>
            <person name="Ivanova N."/>
            <person name="Tapia R."/>
            <person name="Han C."/>
            <person name="Bruce D."/>
            <person name="Goodwin L."/>
            <person name="Pati A."/>
            <person name="Chen A."/>
            <person name="Palaniappan K."/>
            <person name="Land M."/>
            <person name="Hauser L."/>
            <person name="Chang Y.J."/>
            <person name="Jeffries C.D."/>
            <person name="Detter J.C."/>
            <person name="Rohde M."/>
            <person name="Brambilla E."/>
            <person name="Spring S."/>
            <person name="Goker M."/>
            <person name="Sikorski J."/>
            <person name="Woyke T."/>
            <person name="Bristow J."/>
            <person name="Eisen J.A."/>
            <person name="Markowitz V."/>
            <person name="Hugenholtz P."/>
            <person name="Klenk H.P."/>
            <person name="Kyrpides N.C."/>
        </authorList>
    </citation>
    <scope>NUCLEOTIDE SEQUENCE [LARGE SCALE GENOMIC DNA]</scope>
    <source>
        <strain evidence="13">DSM 11293 / JCM 15392 / SEBR 4228</strain>
    </source>
</reference>
<dbReference type="HAMAP" id="MF_01405">
    <property type="entry name" value="Non_canon_purine_NTPase"/>
    <property type="match status" value="1"/>
</dbReference>
<comment type="cofactor">
    <cofactor evidence="10">
        <name>Mg(2+)</name>
        <dbReference type="ChEBI" id="CHEBI:18420"/>
    </cofactor>
    <text evidence="10">Binds 1 Mg(2+) ion per subunit.</text>
</comment>
<dbReference type="GO" id="GO:0036222">
    <property type="term" value="F:XTP diphosphatase activity"/>
    <property type="evidence" value="ECO:0007669"/>
    <property type="project" value="UniProtKB-UniRule"/>
</dbReference>
<dbReference type="GO" id="GO:0009117">
    <property type="term" value="P:nucleotide metabolic process"/>
    <property type="evidence" value="ECO:0007669"/>
    <property type="project" value="UniProtKB-KW"/>
</dbReference>
<keyword evidence="4 10" id="KW-0547">Nucleotide-binding</keyword>
<dbReference type="EMBL" id="CP002116">
    <property type="protein sequence ID" value="ADK80416.1"/>
    <property type="molecule type" value="Genomic_DNA"/>
</dbReference>
<comment type="catalytic activity">
    <reaction evidence="8 10">
        <text>dITP + H2O = dIMP + diphosphate + H(+)</text>
        <dbReference type="Rhea" id="RHEA:28342"/>
        <dbReference type="ChEBI" id="CHEBI:15377"/>
        <dbReference type="ChEBI" id="CHEBI:15378"/>
        <dbReference type="ChEBI" id="CHEBI:33019"/>
        <dbReference type="ChEBI" id="CHEBI:61194"/>
        <dbReference type="ChEBI" id="CHEBI:61382"/>
        <dbReference type="EC" id="3.6.1.66"/>
    </reaction>
</comment>
<evidence type="ECO:0000256" key="8">
    <source>
        <dbReference type="ARBA" id="ARBA00051875"/>
    </source>
</evidence>
<dbReference type="InterPro" id="IPR020922">
    <property type="entry name" value="dITP/XTP_pyrophosphatase"/>
</dbReference>
<comment type="function">
    <text evidence="10">Pyrophosphatase that catalyzes the hydrolysis of nucleoside triphosphates to their monophosphate derivatives, with a high preference for the non-canonical purine nucleotides XTP (xanthosine triphosphate), dITP (deoxyinosine triphosphate) and ITP. Seems to function as a house-cleaning enzyme that removes non-canonical purine nucleotides from the nucleotide pool, thus preventing their incorporation into DNA/RNA and avoiding chromosomal lesions.</text>
</comment>
<evidence type="ECO:0000256" key="9">
    <source>
        <dbReference type="ARBA" id="ARBA00052017"/>
    </source>
</evidence>
<evidence type="ECO:0000256" key="5">
    <source>
        <dbReference type="ARBA" id="ARBA00022801"/>
    </source>
</evidence>
<evidence type="ECO:0000256" key="1">
    <source>
        <dbReference type="ARBA" id="ARBA00008023"/>
    </source>
</evidence>
<evidence type="ECO:0000256" key="10">
    <source>
        <dbReference type="HAMAP-Rule" id="MF_01405"/>
    </source>
</evidence>
<feature type="active site" description="Proton acceptor" evidence="10">
    <location>
        <position position="67"/>
    </location>
</feature>
<organism evidence="12 13">
    <name type="scientific">Sediminispirochaeta smaragdinae (strain DSM 11293 / JCM 15392 / SEBR 4228)</name>
    <name type="common">Spirochaeta smaragdinae</name>
    <dbReference type="NCBI Taxonomy" id="573413"/>
    <lineage>
        <taxon>Bacteria</taxon>
        <taxon>Pseudomonadati</taxon>
        <taxon>Spirochaetota</taxon>
        <taxon>Spirochaetia</taxon>
        <taxon>Spirochaetales</taxon>
        <taxon>Spirochaetaceae</taxon>
        <taxon>Sediminispirochaeta</taxon>
    </lineage>
</organism>
<dbReference type="SUPFAM" id="SSF52972">
    <property type="entry name" value="ITPase-like"/>
    <property type="match status" value="1"/>
</dbReference>
<dbReference type="CDD" id="cd00515">
    <property type="entry name" value="HAM1"/>
    <property type="match status" value="1"/>
</dbReference>
<dbReference type="OrthoDB" id="9807456at2"/>
<evidence type="ECO:0000313" key="12">
    <source>
        <dbReference type="EMBL" id="ADK80416.1"/>
    </source>
</evidence>
<dbReference type="GO" id="GO:0009146">
    <property type="term" value="P:purine nucleoside triphosphate catabolic process"/>
    <property type="evidence" value="ECO:0007669"/>
    <property type="project" value="UniProtKB-UniRule"/>
</dbReference>
<evidence type="ECO:0000256" key="11">
    <source>
        <dbReference type="RuleBase" id="RU003781"/>
    </source>
</evidence>
<evidence type="ECO:0000313" key="13">
    <source>
        <dbReference type="Proteomes" id="UP000002318"/>
    </source>
</evidence>
<proteinExistence type="inferred from homology"/>
<evidence type="ECO:0000256" key="2">
    <source>
        <dbReference type="ARBA" id="ARBA00011738"/>
    </source>
</evidence>
<name>E1R3Z4_SEDSS</name>
<sequence length="199" mass="21886">MNMFVATNNMHKVRELSAILTGWELKLPAEAGIRFEHEEIGSSFMENALGKAQALFTQLKKPVIADDSGLVVPALGGEPGIYSARYGSRPGEANMEAAERNNYLLHKMQGVQERRGFFVCCMALIVGEERIFTVQEIFPGEIAEAPSGEGGFGYDPIFFLPEYGKTAAQLSDDEKNRISHRGRAGMRMAAILDSLRNNA</sequence>
<dbReference type="GO" id="GO:0005829">
    <property type="term" value="C:cytosol"/>
    <property type="evidence" value="ECO:0007669"/>
    <property type="project" value="TreeGrafter"/>
</dbReference>
<evidence type="ECO:0000256" key="4">
    <source>
        <dbReference type="ARBA" id="ARBA00022741"/>
    </source>
</evidence>
<comment type="catalytic activity">
    <reaction evidence="9 10">
        <text>XTP + H2O = XMP + diphosphate + H(+)</text>
        <dbReference type="Rhea" id="RHEA:28610"/>
        <dbReference type="ChEBI" id="CHEBI:15377"/>
        <dbReference type="ChEBI" id="CHEBI:15378"/>
        <dbReference type="ChEBI" id="CHEBI:33019"/>
        <dbReference type="ChEBI" id="CHEBI:57464"/>
        <dbReference type="ChEBI" id="CHEBI:61314"/>
        <dbReference type="EC" id="3.6.1.66"/>
    </reaction>
</comment>
<dbReference type="RefSeq" id="WP_013253880.1">
    <property type="nucleotide sequence ID" value="NC_014364.1"/>
</dbReference>
<protein>
    <recommendedName>
        <fullName evidence="10">dITP/XTP pyrophosphatase</fullName>
        <ecNumber evidence="10">3.6.1.66</ecNumber>
    </recommendedName>
    <alternativeName>
        <fullName evidence="10">Non-canonical purine NTP pyrophosphatase</fullName>
    </alternativeName>
    <alternativeName>
        <fullName evidence="10">Non-standard purine NTP pyrophosphatase</fullName>
    </alternativeName>
    <alternativeName>
        <fullName evidence="10">Nucleoside-triphosphate diphosphatase</fullName>
    </alternativeName>
    <alternativeName>
        <fullName evidence="10">Nucleoside-triphosphate pyrophosphatase</fullName>
        <shortName evidence="10">NTPase</shortName>
    </alternativeName>
</protein>
<dbReference type="InterPro" id="IPR029001">
    <property type="entry name" value="ITPase-like_fam"/>
</dbReference>
<keyword evidence="3 10" id="KW-0479">Metal-binding</keyword>
<dbReference type="STRING" id="573413.Spirs_1289"/>
<dbReference type="GO" id="GO:0046872">
    <property type="term" value="F:metal ion binding"/>
    <property type="evidence" value="ECO:0007669"/>
    <property type="project" value="UniProtKB-KW"/>
</dbReference>
<evidence type="ECO:0000256" key="6">
    <source>
        <dbReference type="ARBA" id="ARBA00022842"/>
    </source>
</evidence>
<comment type="similarity">
    <text evidence="1 10 11">Belongs to the HAM1 NTPase family.</text>
</comment>
<dbReference type="PANTHER" id="PTHR11067:SF9">
    <property type="entry name" value="INOSINE TRIPHOSPHATE PYROPHOSPHATASE"/>
    <property type="match status" value="1"/>
</dbReference>
<feature type="binding site" evidence="10">
    <location>
        <position position="68"/>
    </location>
    <ligand>
        <name>substrate</name>
    </ligand>
</feature>
<dbReference type="GO" id="GO:0000166">
    <property type="term" value="F:nucleotide binding"/>
    <property type="evidence" value="ECO:0007669"/>
    <property type="project" value="UniProtKB-KW"/>
</dbReference>
<feature type="binding site" evidence="10">
    <location>
        <begin position="7"/>
        <end position="12"/>
    </location>
    <ligand>
        <name>substrate</name>
    </ligand>
</feature>
<dbReference type="KEGG" id="ssm:Spirs_1289"/>
<dbReference type="EC" id="3.6.1.66" evidence="10"/>
<dbReference type="PANTHER" id="PTHR11067">
    <property type="entry name" value="INOSINE TRIPHOSPHATE PYROPHOSPHATASE/HAM1 PROTEIN"/>
    <property type="match status" value="1"/>
</dbReference>
<feature type="binding site" evidence="10">
    <location>
        <begin position="180"/>
        <end position="181"/>
    </location>
    <ligand>
        <name>substrate</name>
    </ligand>
</feature>
<dbReference type="NCBIfam" id="TIGR00042">
    <property type="entry name" value="RdgB/HAM1 family non-canonical purine NTP pyrophosphatase"/>
    <property type="match status" value="1"/>
</dbReference>
<comment type="catalytic activity">
    <reaction evidence="10">
        <text>ITP + H2O = IMP + diphosphate + H(+)</text>
        <dbReference type="Rhea" id="RHEA:29399"/>
        <dbReference type="ChEBI" id="CHEBI:15377"/>
        <dbReference type="ChEBI" id="CHEBI:15378"/>
        <dbReference type="ChEBI" id="CHEBI:33019"/>
        <dbReference type="ChEBI" id="CHEBI:58053"/>
        <dbReference type="ChEBI" id="CHEBI:61402"/>
        <dbReference type="EC" id="3.6.1.66"/>
    </reaction>
</comment>
<evidence type="ECO:0000256" key="3">
    <source>
        <dbReference type="ARBA" id="ARBA00022723"/>
    </source>
</evidence>
<comment type="subunit">
    <text evidence="2 10">Homodimer.</text>
</comment>
<gene>
    <name evidence="12" type="ordered locus">Spirs_1289</name>
</gene>
<keyword evidence="7 10" id="KW-0546">Nucleotide metabolism</keyword>
<dbReference type="Pfam" id="PF01725">
    <property type="entry name" value="Ham1p_like"/>
    <property type="match status" value="1"/>
</dbReference>
<evidence type="ECO:0000256" key="7">
    <source>
        <dbReference type="ARBA" id="ARBA00023080"/>
    </source>
</evidence>
<keyword evidence="13" id="KW-1185">Reference proteome</keyword>
<accession>E1R3Z4</accession>